<reference evidence="2 3" key="1">
    <citation type="submission" date="2017-11" db="EMBL/GenBank/DDBJ databases">
        <title>Genomic Encyclopedia of Archaeal and Bacterial Type Strains, Phase II (KMG-II): From Individual Species to Whole Genera.</title>
        <authorList>
            <person name="Goeker M."/>
        </authorList>
    </citation>
    <scope>NUCLEOTIDE SEQUENCE [LARGE SCALE GENOMIC DNA]</scope>
    <source>
        <strain evidence="2 3">DSM 25478</strain>
    </source>
</reference>
<accession>A0A2M9D1I8</accession>
<keyword evidence="2" id="KW-0863">Zinc-finger</keyword>
<feature type="domain" description="Elongation factor G-binding protein C-terminal treble-clef zinc-finger" evidence="1">
    <location>
        <begin position="8"/>
        <end position="165"/>
    </location>
</feature>
<organism evidence="2 3">
    <name type="scientific">Sediminihabitans luteus</name>
    <dbReference type="NCBI Taxonomy" id="1138585"/>
    <lineage>
        <taxon>Bacteria</taxon>
        <taxon>Bacillati</taxon>
        <taxon>Actinomycetota</taxon>
        <taxon>Actinomycetes</taxon>
        <taxon>Micrococcales</taxon>
        <taxon>Cellulomonadaceae</taxon>
        <taxon>Sediminihabitans</taxon>
    </lineage>
</organism>
<comment type="caution">
    <text evidence="2">The sequence shown here is derived from an EMBL/GenBank/DDBJ whole genome shotgun (WGS) entry which is preliminary data.</text>
</comment>
<keyword evidence="2" id="KW-0479">Metal-binding</keyword>
<dbReference type="RefSeq" id="WP_100422234.1">
    <property type="nucleotide sequence ID" value="NZ_BOOX01000010.1"/>
</dbReference>
<dbReference type="Pfam" id="PF16571">
    <property type="entry name" value="FBP_C"/>
    <property type="match status" value="1"/>
</dbReference>
<keyword evidence="2" id="KW-0862">Zinc</keyword>
<dbReference type="OrthoDB" id="4171838at2"/>
<sequence length="169" mass="18738">MNPLDDKQIRAAFVNASRREANQATLPDLDEVDWENIEYLGWHDRKAPLASYVVLEIDGEAVAVMLRSDDAKTGRARRKAVCAWCEDVVVTDDVSLYVARRGGASGKRGNTIGTLICTDFGCSRNVRRTPTRAEAGSDVEAVRDVIRERRVAGLVERSTRFVGEVLSTR</sequence>
<evidence type="ECO:0000313" key="2">
    <source>
        <dbReference type="EMBL" id="PJJ77945.1"/>
    </source>
</evidence>
<evidence type="ECO:0000259" key="1">
    <source>
        <dbReference type="Pfam" id="PF16571"/>
    </source>
</evidence>
<keyword evidence="3" id="KW-1185">Reference proteome</keyword>
<dbReference type="AlphaFoldDB" id="A0A2M9D1I8"/>
<dbReference type="GO" id="GO:0008270">
    <property type="term" value="F:zinc ion binding"/>
    <property type="evidence" value="ECO:0007669"/>
    <property type="project" value="UniProtKB-KW"/>
</dbReference>
<evidence type="ECO:0000313" key="3">
    <source>
        <dbReference type="Proteomes" id="UP000231693"/>
    </source>
</evidence>
<proteinExistence type="predicted"/>
<gene>
    <name evidence="2" type="ORF">CLV28_1172</name>
</gene>
<dbReference type="EMBL" id="PGFE01000001">
    <property type="protein sequence ID" value="PJJ77945.1"/>
    <property type="molecule type" value="Genomic_DNA"/>
</dbReference>
<name>A0A2M9D1I8_9CELL</name>
<protein>
    <submittedName>
        <fullName evidence="2">Treble-clef zinc-finger protein</fullName>
    </submittedName>
</protein>
<dbReference type="InterPro" id="IPR032330">
    <property type="entry name" value="EF-G-binding_C"/>
</dbReference>
<dbReference type="Proteomes" id="UP000231693">
    <property type="component" value="Unassembled WGS sequence"/>
</dbReference>